<feature type="domain" description="OmpA-like" evidence="6">
    <location>
        <begin position="247"/>
        <end position="363"/>
    </location>
</feature>
<dbReference type="InterPro" id="IPR006690">
    <property type="entry name" value="OMPA-like_CS"/>
</dbReference>
<gene>
    <name evidence="7" type="ORF">GO499_15945</name>
</gene>
<evidence type="ECO:0000313" key="8">
    <source>
        <dbReference type="Proteomes" id="UP000464495"/>
    </source>
</evidence>
<dbReference type="Pfam" id="PF04264">
    <property type="entry name" value="YceI"/>
    <property type="match status" value="1"/>
</dbReference>
<dbReference type="PROSITE" id="PS51123">
    <property type="entry name" value="OMPA_2"/>
    <property type="match status" value="1"/>
</dbReference>
<keyword evidence="2 4" id="KW-0472">Membrane</keyword>
<organism evidence="7 8">
    <name type="scientific">Algicella marina</name>
    <dbReference type="NCBI Taxonomy" id="2683284"/>
    <lineage>
        <taxon>Bacteria</taxon>
        <taxon>Pseudomonadati</taxon>
        <taxon>Pseudomonadota</taxon>
        <taxon>Alphaproteobacteria</taxon>
        <taxon>Rhodobacterales</taxon>
        <taxon>Paracoccaceae</taxon>
        <taxon>Algicella</taxon>
    </lineage>
</organism>
<dbReference type="InterPro" id="IPR006664">
    <property type="entry name" value="OMP_bac"/>
</dbReference>
<comment type="subcellular location">
    <subcellularLocation>
        <location evidence="1">Cell outer membrane</location>
    </subcellularLocation>
</comment>
<dbReference type="SUPFAM" id="SSF103088">
    <property type="entry name" value="OmpA-like"/>
    <property type="match status" value="1"/>
</dbReference>
<keyword evidence="5" id="KW-0732">Signal</keyword>
<dbReference type="Pfam" id="PF00691">
    <property type="entry name" value="OmpA"/>
    <property type="match status" value="1"/>
</dbReference>
<keyword evidence="8" id="KW-1185">Reference proteome</keyword>
<dbReference type="EMBL" id="CP046620">
    <property type="protein sequence ID" value="QHQ37462.1"/>
    <property type="molecule type" value="Genomic_DNA"/>
</dbReference>
<dbReference type="SMART" id="SM00867">
    <property type="entry name" value="YceI"/>
    <property type="match status" value="1"/>
</dbReference>
<proteinExistence type="predicted"/>
<dbReference type="Gene3D" id="2.40.128.110">
    <property type="entry name" value="Lipid/polyisoprenoid-binding, YceI-like"/>
    <property type="match status" value="1"/>
</dbReference>
<dbReference type="PANTHER" id="PTHR30329:SF21">
    <property type="entry name" value="LIPOPROTEIN YIAD-RELATED"/>
    <property type="match status" value="1"/>
</dbReference>
<reference evidence="7 8" key="1">
    <citation type="submission" date="2019-12" db="EMBL/GenBank/DDBJ databases">
        <title>Complete genome sequence of Algicella marina strain 9Alg 56(T) isolated from the red alga Tichocarpus crinitus.</title>
        <authorList>
            <person name="Kim S.-G."/>
            <person name="Nedashkovskaya O.I."/>
        </authorList>
    </citation>
    <scope>NUCLEOTIDE SEQUENCE [LARGE SCALE GENOMIC DNA]</scope>
    <source>
        <strain evidence="7 8">9Alg 56</strain>
    </source>
</reference>
<dbReference type="GO" id="GO:0009279">
    <property type="term" value="C:cell outer membrane"/>
    <property type="evidence" value="ECO:0007669"/>
    <property type="project" value="UniProtKB-SubCell"/>
</dbReference>
<dbReference type="CDD" id="cd07185">
    <property type="entry name" value="OmpA_C-like"/>
    <property type="match status" value="1"/>
</dbReference>
<dbReference type="Gene3D" id="3.30.1330.60">
    <property type="entry name" value="OmpA-like domain"/>
    <property type="match status" value="1"/>
</dbReference>
<dbReference type="SUPFAM" id="SSF101874">
    <property type="entry name" value="YceI-like"/>
    <property type="match status" value="1"/>
</dbReference>
<feature type="chain" id="PRO_5026721797" evidence="5">
    <location>
        <begin position="30"/>
        <end position="363"/>
    </location>
</feature>
<evidence type="ECO:0000259" key="6">
    <source>
        <dbReference type="PROSITE" id="PS51123"/>
    </source>
</evidence>
<dbReference type="InterPro" id="IPR006665">
    <property type="entry name" value="OmpA-like"/>
</dbReference>
<dbReference type="AlphaFoldDB" id="A0A6P1TA03"/>
<dbReference type="Proteomes" id="UP000464495">
    <property type="component" value="Chromosome"/>
</dbReference>
<protein>
    <submittedName>
        <fullName evidence="7">OmpA family protein</fullName>
    </submittedName>
</protein>
<evidence type="ECO:0000256" key="3">
    <source>
        <dbReference type="ARBA" id="ARBA00023237"/>
    </source>
</evidence>
<dbReference type="PRINTS" id="PR01021">
    <property type="entry name" value="OMPADOMAIN"/>
</dbReference>
<name>A0A6P1TA03_9RHOB</name>
<dbReference type="InterPro" id="IPR050330">
    <property type="entry name" value="Bact_OuterMem_StrucFunc"/>
</dbReference>
<evidence type="ECO:0000313" key="7">
    <source>
        <dbReference type="EMBL" id="QHQ37462.1"/>
    </source>
</evidence>
<dbReference type="KEGG" id="amaq:GO499_15945"/>
<keyword evidence="3" id="KW-0998">Cell outer membrane</keyword>
<dbReference type="PANTHER" id="PTHR30329">
    <property type="entry name" value="STATOR ELEMENT OF FLAGELLAR MOTOR COMPLEX"/>
    <property type="match status" value="1"/>
</dbReference>
<evidence type="ECO:0000256" key="2">
    <source>
        <dbReference type="ARBA" id="ARBA00023136"/>
    </source>
</evidence>
<evidence type="ECO:0000256" key="4">
    <source>
        <dbReference type="PROSITE-ProRule" id="PRU00473"/>
    </source>
</evidence>
<dbReference type="PROSITE" id="PS01068">
    <property type="entry name" value="OMPA_1"/>
    <property type="match status" value="1"/>
</dbReference>
<evidence type="ECO:0000256" key="5">
    <source>
        <dbReference type="SAM" id="SignalP"/>
    </source>
</evidence>
<dbReference type="InterPro" id="IPR036761">
    <property type="entry name" value="TTHA0802/YceI-like_sf"/>
</dbReference>
<sequence>MIPQMRNSWLSLLSIFAATLMLATGGAKAQDGPFGDGWVLDRSQSTLTFQSIKNNSVVEASTFATYTGTIDQSGTAQVEVQLDSVDTKVDLRNVRMRFLFFETFQYPTATITAQLRESDLADLQTVRRKNISLPFVMDLHGVSKDLTADVTITLLGPNLVSVATTTPLALNVADFNLMPGITKLQEAANVQIVPSSTITFDFVFARNGTEGAAVASAVTSDPVVAEGDSGSFALETQGEFGAEECVGRFEILSRAGNIYFVPGGAQLNDASVALLDTLYDVVSRCPQMMIEVGGHTDSDGSSALNQRLSEARARSVANYLTGKGIQAERLEVRGYGEGSPVVANDTPENKARNRRIEFKVVGQ</sequence>
<evidence type="ECO:0000256" key="1">
    <source>
        <dbReference type="ARBA" id="ARBA00004442"/>
    </source>
</evidence>
<dbReference type="InterPro" id="IPR007372">
    <property type="entry name" value="Lipid/polyisoprenoid-bd_YceI"/>
</dbReference>
<dbReference type="InterPro" id="IPR036737">
    <property type="entry name" value="OmpA-like_sf"/>
</dbReference>
<feature type="signal peptide" evidence="5">
    <location>
        <begin position="1"/>
        <end position="29"/>
    </location>
</feature>
<accession>A0A6P1TA03</accession>